<keyword evidence="3" id="KW-0998">Cell outer membrane</keyword>
<dbReference type="SUPFAM" id="SSF56935">
    <property type="entry name" value="Porins"/>
    <property type="match status" value="1"/>
</dbReference>
<evidence type="ECO:0000313" key="4">
    <source>
        <dbReference type="EMBL" id="MBO3273602.1"/>
    </source>
</evidence>
<evidence type="ECO:0000256" key="1">
    <source>
        <dbReference type="ARBA" id="ARBA00004442"/>
    </source>
</evidence>
<name>A0ABS3TIV8_9BACT</name>
<evidence type="ECO:0000256" key="3">
    <source>
        <dbReference type="ARBA" id="ARBA00023237"/>
    </source>
</evidence>
<reference evidence="4 5" key="1">
    <citation type="submission" date="2021-03" db="EMBL/GenBank/DDBJ databases">
        <authorList>
            <person name="Kim M.K."/>
        </authorList>
    </citation>
    <scope>NUCLEOTIDE SEQUENCE [LARGE SCALE GENOMIC DNA]</scope>
    <source>
        <strain evidence="4 5">BT507</strain>
    </source>
</reference>
<evidence type="ECO:0000313" key="5">
    <source>
        <dbReference type="Proteomes" id="UP000670527"/>
    </source>
</evidence>
<protein>
    <submittedName>
        <fullName evidence="4">TonB-dependent receptor</fullName>
    </submittedName>
</protein>
<dbReference type="InterPro" id="IPR036942">
    <property type="entry name" value="Beta-barrel_TonB_sf"/>
</dbReference>
<keyword evidence="2" id="KW-0472">Membrane</keyword>
<dbReference type="Proteomes" id="UP000670527">
    <property type="component" value="Unassembled WGS sequence"/>
</dbReference>
<gene>
    <name evidence="4" type="ORF">J4D97_23385</name>
</gene>
<keyword evidence="4" id="KW-0675">Receptor</keyword>
<feature type="non-terminal residue" evidence="4">
    <location>
        <position position="76"/>
    </location>
</feature>
<dbReference type="EMBL" id="JAGETX010000153">
    <property type="protein sequence ID" value="MBO3273602.1"/>
    <property type="molecule type" value="Genomic_DNA"/>
</dbReference>
<dbReference type="Gene3D" id="2.40.170.20">
    <property type="entry name" value="TonB-dependent receptor, beta-barrel domain"/>
    <property type="match status" value="1"/>
</dbReference>
<accession>A0ABS3TIV8</accession>
<feature type="non-terminal residue" evidence="4">
    <location>
        <position position="1"/>
    </location>
</feature>
<comment type="caution">
    <text evidence="4">The sequence shown here is derived from an EMBL/GenBank/DDBJ whole genome shotgun (WGS) entry which is preliminary data.</text>
</comment>
<comment type="subcellular location">
    <subcellularLocation>
        <location evidence="1">Cell outer membrane</location>
    </subcellularLocation>
</comment>
<organism evidence="4 5">
    <name type="scientific">Hymenobacter defluvii</name>
    <dbReference type="NCBI Taxonomy" id="2054411"/>
    <lineage>
        <taxon>Bacteria</taxon>
        <taxon>Pseudomonadati</taxon>
        <taxon>Bacteroidota</taxon>
        <taxon>Cytophagia</taxon>
        <taxon>Cytophagales</taxon>
        <taxon>Hymenobacteraceae</taxon>
        <taxon>Hymenobacter</taxon>
    </lineage>
</organism>
<evidence type="ECO:0000256" key="2">
    <source>
        <dbReference type="ARBA" id="ARBA00023136"/>
    </source>
</evidence>
<proteinExistence type="predicted"/>
<keyword evidence="5" id="KW-1185">Reference proteome</keyword>
<sequence>NWLSYGKARINYAEVGQGAPIQSVYNVYDKPTGFGSIPLFSVAGTRNNADLKPERTKSAEAGVEMAFFRSRLGFDA</sequence>